<evidence type="ECO:0000256" key="7">
    <source>
        <dbReference type="ARBA" id="ARBA00047899"/>
    </source>
</evidence>
<dbReference type="GO" id="GO:0005634">
    <property type="term" value="C:nucleus"/>
    <property type="evidence" value="ECO:0007669"/>
    <property type="project" value="UniProtKB-SubCell"/>
</dbReference>
<dbReference type="SMART" id="SM01331">
    <property type="entry name" value="DUF3635"/>
    <property type="match status" value="1"/>
</dbReference>
<keyword evidence="4 9" id="KW-0547">Nucleotide-binding</keyword>
<evidence type="ECO:0000259" key="11">
    <source>
        <dbReference type="PROSITE" id="PS50011"/>
    </source>
</evidence>
<feature type="compositionally biased region" description="Polar residues" evidence="10">
    <location>
        <begin position="268"/>
        <end position="287"/>
    </location>
</feature>
<dbReference type="GO" id="GO:0005524">
    <property type="term" value="F:ATP binding"/>
    <property type="evidence" value="ECO:0007669"/>
    <property type="project" value="UniProtKB-UniRule"/>
</dbReference>
<dbReference type="Pfam" id="PF12330">
    <property type="entry name" value="Haspin_kinase"/>
    <property type="match status" value="1"/>
</dbReference>
<evidence type="ECO:0000256" key="9">
    <source>
        <dbReference type="PROSITE-ProRule" id="PRU10141"/>
    </source>
</evidence>
<dbReference type="EC" id="2.7.11.1" evidence="1"/>
<feature type="compositionally biased region" description="Basic and acidic residues" evidence="10">
    <location>
        <begin position="295"/>
        <end position="307"/>
    </location>
</feature>
<keyword evidence="6 9" id="KW-0067">ATP-binding</keyword>
<dbReference type="Gene3D" id="1.10.510.10">
    <property type="entry name" value="Transferase(Phosphotransferase) domain 1"/>
    <property type="match status" value="1"/>
</dbReference>
<keyword evidence="12" id="KW-1185">Reference proteome</keyword>
<dbReference type="GO" id="GO:0005819">
    <property type="term" value="C:spindle"/>
    <property type="evidence" value="ECO:0007669"/>
    <property type="project" value="UniProtKB-SubCell"/>
</dbReference>
<feature type="binding site" evidence="9">
    <location>
        <position position="646"/>
    </location>
    <ligand>
        <name>ATP</name>
        <dbReference type="ChEBI" id="CHEBI:30616"/>
    </ligand>
</feature>
<dbReference type="InterPro" id="IPR011009">
    <property type="entry name" value="Kinase-like_dom_sf"/>
</dbReference>
<sequence length="934" mass="104312">MEQLRPRLLRTYSGLRGRANRGGRAGGKAGLRLLPRATPWISPPADPKRFFSTSSSVEASCSSAASLDDDDGHDDPDFRPPDKARPPSAKKGGKKRKNRGGPKENKPPPKGKLSSSSRRPFVPPTPLRRNVTCRRPQKGPPLGPKGPTRLRGAPLLCSTPEWPLLTPLGAQRRWAPQEEDEEKDLHSPVSHPPGCRRRRPWEVFREGSGESHHGALLELSVLKMDLEGQEMGDSLQLFSPEEARPRPQKSPGDGSLMDPAPPEGFRETTGSPIQSTLQRCETRSGTEASPVMREQSPDRGSDRDRASVTEASPAARSPVCGVFQLQARMQGGKIALCPRKESVFLAQERELSFTQDVNAPEEMAVEVGRLSEGASDHGIVPDSPQFQPVVVLNDQVVLNWLADQSAGKQKASRSLKRKNLFLAKSPHVLPKASDSRNNHRVAPSCNPGGTGRKACISGFSSKRWGRQKVDRAAHRQNTAWKQTDSLVLQERLKWNEIEDQLSVSFLPLDSSLKNSSLWRRIRASFSLHKKKKILSEAESLNGSAISYYSAESPLHKICNTPFTQKLGYSICPSSSMVLLSSMTSLSTLETTLTDAEKVYRECQQEGPVSFEEWISQEKMPKCEKIGEGVFGEVFKTETERGTVALKIIPIEGTERVNGEPQKTFTEILPEIIISKELSLLADEVANRTSGFIRLYSVHCVQGAYPEHLLNAWDEYHRLRQSENNRPDFFSDQQLFMVLEFEFGGTDLENMRNRQLSSVASAKSILHQVTASLAVAEEALRFEHRDLHWGNVLVRKTSLKEVAVTLNGEVHVLPTQGILVNIIDYTFSRLERDGLTVFCDLSTDEEVFQGGGDYQFDIYRQMREENANSWADYFPHSNILWLHYLADKLLKEVSYKNKATSSSLKQVQKQLRMFSAKVLNFKSATELLNLGTFFQ</sequence>
<dbReference type="GO" id="GO:0000278">
    <property type="term" value="P:mitotic cell cycle"/>
    <property type="evidence" value="ECO:0007669"/>
    <property type="project" value="TreeGrafter"/>
</dbReference>
<dbReference type="Proteomes" id="UP001652622">
    <property type="component" value="Unplaced"/>
</dbReference>
<dbReference type="GO" id="GO:0005737">
    <property type="term" value="C:cytoplasm"/>
    <property type="evidence" value="ECO:0007669"/>
    <property type="project" value="TreeGrafter"/>
</dbReference>
<comment type="catalytic activity">
    <reaction evidence="7">
        <text>L-threonyl-[protein] + ATP = O-phospho-L-threonyl-[protein] + ADP + H(+)</text>
        <dbReference type="Rhea" id="RHEA:46608"/>
        <dbReference type="Rhea" id="RHEA-COMP:11060"/>
        <dbReference type="Rhea" id="RHEA-COMP:11605"/>
        <dbReference type="ChEBI" id="CHEBI:15378"/>
        <dbReference type="ChEBI" id="CHEBI:30013"/>
        <dbReference type="ChEBI" id="CHEBI:30616"/>
        <dbReference type="ChEBI" id="CHEBI:61977"/>
        <dbReference type="ChEBI" id="CHEBI:456216"/>
        <dbReference type="EC" id="2.7.11.1"/>
    </reaction>
</comment>
<dbReference type="GeneID" id="117658907"/>
<evidence type="ECO:0000313" key="12">
    <source>
        <dbReference type="Proteomes" id="UP001652622"/>
    </source>
</evidence>
<keyword evidence="2" id="KW-0723">Serine/threonine-protein kinase</keyword>
<keyword evidence="5 13" id="KW-0418">Kinase</keyword>
<dbReference type="GO" id="GO:1901991">
    <property type="term" value="P:negative regulation of mitotic cell cycle phase transition"/>
    <property type="evidence" value="ECO:0007669"/>
    <property type="project" value="UniProtKB-ARBA"/>
</dbReference>
<organism evidence="12 13">
    <name type="scientific">Pantherophis guttatus</name>
    <name type="common">Corn snake</name>
    <name type="synonym">Elaphe guttata</name>
    <dbReference type="NCBI Taxonomy" id="94885"/>
    <lineage>
        <taxon>Eukaryota</taxon>
        <taxon>Metazoa</taxon>
        <taxon>Chordata</taxon>
        <taxon>Craniata</taxon>
        <taxon>Vertebrata</taxon>
        <taxon>Euteleostomi</taxon>
        <taxon>Lepidosauria</taxon>
        <taxon>Squamata</taxon>
        <taxon>Bifurcata</taxon>
        <taxon>Unidentata</taxon>
        <taxon>Episquamata</taxon>
        <taxon>Toxicofera</taxon>
        <taxon>Serpentes</taxon>
        <taxon>Colubroidea</taxon>
        <taxon>Colubridae</taxon>
        <taxon>Colubrinae</taxon>
        <taxon>Pantherophis</taxon>
    </lineage>
</organism>
<evidence type="ECO:0000313" key="13">
    <source>
        <dbReference type="RefSeq" id="XP_034262910.2"/>
    </source>
</evidence>
<evidence type="ECO:0000256" key="4">
    <source>
        <dbReference type="ARBA" id="ARBA00022741"/>
    </source>
</evidence>
<dbReference type="KEGG" id="pgut:117658907"/>
<feature type="region of interest" description="Disordered" evidence="10">
    <location>
        <begin position="171"/>
        <end position="198"/>
    </location>
</feature>
<dbReference type="AlphaFoldDB" id="A0A6P9B4E6"/>
<evidence type="ECO:0000256" key="10">
    <source>
        <dbReference type="SAM" id="MobiDB-lite"/>
    </source>
</evidence>
<keyword evidence="3" id="KW-0808">Transferase</keyword>
<evidence type="ECO:0000256" key="2">
    <source>
        <dbReference type="ARBA" id="ARBA00022527"/>
    </source>
</evidence>
<evidence type="ECO:0000256" key="6">
    <source>
        <dbReference type="ARBA" id="ARBA00022840"/>
    </source>
</evidence>
<comment type="catalytic activity">
    <reaction evidence="8">
        <text>L-seryl-[protein] + ATP = O-phospho-L-seryl-[protein] + ADP + H(+)</text>
        <dbReference type="Rhea" id="RHEA:17989"/>
        <dbReference type="Rhea" id="RHEA-COMP:9863"/>
        <dbReference type="Rhea" id="RHEA-COMP:11604"/>
        <dbReference type="ChEBI" id="CHEBI:15378"/>
        <dbReference type="ChEBI" id="CHEBI:29999"/>
        <dbReference type="ChEBI" id="CHEBI:30616"/>
        <dbReference type="ChEBI" id="CHEBI:83421"/>
        <dbReference type="ChEBI" id="CHEBI:456216"/>
        <dbReference type="EC" id="2.7.11.1"/>
    </reaction>
</comment>
<dbReference type="InParanoid" id="A0A6P9B4E6"/>
<feature type="compositionally biased region" description="Basic and acidic residues" evidence="10">
    <location>
        <begin position="75"/>
        <end position="85"/>
    </location>
</feature>
<dbReference type="InterPro" id="IPR000719">
    <property type="entry name" value="Prot_kinase_dom"/>
</dbReference>
<evidence type="ECO:0000256" key="3">
    <source>
        <dbReference type="ARBA" id="ARBA00022679"/>
    </source>
</evidence>
<name>A0A6P9B4E6_PANGU</name>
<accession>A0A6P9B4E6</accession>
<gene>
    <name evidence="13" type="primary">HASPIN</name>
</gene>
<dbReference type="PANTHER" id="PTHR24419">
    <property type="entry name" value="INTERLEUKIN-1 RECEPTOR-ASSOCIATED KINASE"/>
    <property type="match status" value="1"/>
</dbReference>
<feature type="region of interest" description="Disordered" evidence="10">
    <location>
        <begin position="237"/>
        <end position="313"/>
    </location>
</feature>
<proteinExistence type="predicted"/>
<evidence type="ECO:0000256" key="8">
    <source>
        <dbReference type="ARBA" id="ARBA00048679"/>
    </source>
</evidence>
<protein>
    <recommendedName>
        <fullName evidence="1">non-specific serine/threonine protein kinase</fullName>
        <ecNumber evidence="1">2.7.11.1</ecNumber>
    </recommendedName>
</protein>
<feature type="compositionally biased region" description="Basic residues" evidence="10">
    <location>
        <begin position="91"/>
        <end position="100"/>
    </location>
</feature>
<dbReference type="Gene3D" id="3.30.200.20">
    <property type="entry name" value="Phosphorylase Kinase, domain 1"/>
    <property type="match status" value="1"/>
</dbReference>
<dbReference type="InterPro" id="IPR017441">
    <property type="entry name" value="Protein_kinase_ATP_BS"/>
</dbReference>
<dbReference type="GO" id="GO:0005694">
    <property type="term" value="C:chromosome"/>
    <property type="evidence" value="ECO:0007669"/>
    <property type="project" value="UniProtKB-SubCell"/>
</dbReference>
<dbReference type="GO" id="GO:0051276">
    <property type="term" value="P:chromosome organization"/>
    <property type="evidence" value="ECO:0007669"/>
    <property type="project" value="UniProtKB-ARBA"/>
</dbReference>
<dbReference type="SUPFAM" id="SSF56112">
    <property type="entry name" value="Protein kinase-like (PK-like)"/>
    <property type="match status" value="1"/>
</dbReference>
<feature type="compositionally biased region" description="Low complexity" evidence="10">
    <location>
        <begin position="111"/>
        <end position="120"/>
    </location>
</feature>
<dbReference type="PANTHER" id="PTHR24419:SF18">
    <property type="entry name" value="SERINE_THREONINE-PROTEIN KINASE HASPIN"/>
    <property type="match status" value="1"/>
</dbReference>
<dbReference type="InterPro" id="IPR024604">
    <property type="entry name" value="GSG2_C"/>
</dbReference>
<evidence type="ECO:0000256" key="5">
    <source>
        <dbReference type="ARBA" id="ARBA00022777"/>
    </source>
</evidence>
<dbReference type="GO" id="GO:0072354">
    <property type="term" value="F:histone H3T3 kinase activity"/>
    <property type="evidence" value="ECO:0007669"/>
    <property type="project" value="TreeGrafter"/>
</dbReference>
<dbReference type="PROSITE" id="PS00107">
    <property type="entry name" value="PROTEIN_KINASE_ATP"/>
    <property type="match status" value="1"/>
</dbReference>
<dbReference type="GO" id="GO:0035556">
    <property type="term" value="P:intracellular signal transduction"/>
    <property type="evidence" value="ECO:0007669"/>
    <property type="project" value="TreeGrafter"/>
</dbReference>
<feature type="domain" description="Protein kinase" evidence="11">
    <location>
        <begin position="619"/>
        <end position="934"/>
    </location>
</feature>
<feature type="region of interest" description="Disordered" evidence="10">
    <location>
        <begin position="1"/>
        <end position="155"/>
    </location>
</feature>
<dbReference type="OrthoDB" id="21018at2759"/>
<dbReference type="RefSeq" id="XP_034262910.2">
    <property type="nucleotide sequence ID" value="XM_034407019.2"/>
</dbReference>
<feature type="compositionally biased region" description="Low complexity" evidence="10">
    <location>
        <begin position="52"/>
        <end position="66"/>
    </location>
</feature>
<reference evidence="13" key="1">
    <citation type="submission" date="2025-08" db="UniProtKB">
        <authorList>
            <consortium name="RefSeq"/>
        </authorList>
    </citation>
    <scope>IDENTIFICATION</scope>
    <source>
        <tissue evidence="13">Blood</tissue>
    </source>
</reference>
<evidence type="ECO:0000256" key="1">
    <source>
        <dbReference type="ARBA" id="ARBA00012513"/>
    </source>
</evidence>
<dbReference type="PROSITE" id="PS50011">
    <property type="entry name" value="PROTEIN_KINASE_DOM"/>
    <property type="match status" value="1"/>
</dbReference>